<keyword evidence="3" id="KW-0645">Protease</keyword>
<proteinExistence type="inferred from homology"/>
<keyword evidence="5" id="KW-0378">Hydrolase</keyword>
<keyword evidence="2 8" id="KW-0121">Carboxypeptidase</keyword>
<comment type="similarity">
    <text evidence="1">Belongs to the peptidase S10 family.</text>
</comment>
<name>A0AAJ0BF71_9PEZI</name>
<dbReference type="GO" id="GO:0004185">
    <property type="term" value="F:serine-type carboxypeptidase activity"/>
    <property type="evidence" value="ECO:0007669"/>
    <property type="project" value="InterPro"/>
</dbReference>
<dbReference type="PROSITE" id="PS00560">
    <property type="entry name" value="CARBOXYPEPT_SER_HIS"/>
    <property type="match status" value="1"/>
</dbReference>
<dbReference type="EMBL" id="MU839831">
    <property type="protein sequence ID" value="KAK1757178.1"/>
    <property type="molecule type" value="Genomic_DNA"/>
</dbReference>
<evidence type="ECO:0000256" key="3">
    <source>
        <dbReference type="ARBA" id="ARBA00022670"/>
    </source>
</evidence>
<keyword evidence="6" id="KW-0325">Glycoprotein</keyword>
<comment type="caution">
    <text evidence="8">The sequence shown here is derived from an EMBL/GenBank/DDBJ whole genome shotgun (WGS) entry which is preliminary data.</text>
</comment>
<dbReference type="InterPro" id="IPR029058">
    <property type="entry name" value="AB_hydrolase_fold"/>
</dbReference>
<accession>A0AAJ0BF71</accession>
<protein>
    <submittedName>
        <fullName evidence="8">Serine carboxypeptidase</fullName>
    </submittedName>
</protein>
<dbReference type="AlphaFoldDB" id="A0AAJ0BF71"/>
<evidence type="ECO:0000313" key="8">
    <source>
        <dbReference type="EMBL" id="KAK1757178.1"/>
    </source>
</evidence>
<dbReference type="SUPFAM" id="SSF53474">
    <property type="entry name" value="alpha/beta-Hydrolases"/>
    <property type="match status" value="1"/>
</dbReference>
<dbReference type="InterPro" id="IPR001563">
    <property type="entry name" value="Peptidase_S10"/>
</dbReference>
<organism evidence="8 9">
    <name type="scientific">Echria macrotheca</name>
    <dbReference type="NCBI Taxonomy" id="438768"/>
    <lineage>
        <taxon>Eukaryota</taxon>
        <taxon>Fungi</taxon>
        <taxon>Dikarya</taxon>
        <taxon>Ascomycota</taxon>
        <taxon>Pezizomycotina</taxon>
        <taxon>Sordariomycetes</taxon>
        <taxon>Sordariomycetidae</taxon>
        <taxon>Sordariales</taxon>
        <taxon>Schizotheciaceae</taxon>
        <taxon>Echria</taxon>
    </lineage>
</organism>
<evidence type="ECO:0000256" key="2">
    <source>
        <dbReference type="ARBA" id="ARBA00022645"/>
    </source>
</evidence>
<keyword evidence="9" id="KW-1185">Reference proteome</keyword>
<evidence type="ECO:0000256" key="5">
    <source>
        <dbReference type="ARBA" id="ARBA00022801"/>
    </source>
</evidence>
<dbReference type="Proteomes" id="UP001239445">
    <property type="component" value="Unassembled WGS sequence"/>
</dbReference>
<dbReference type="PRINTS" id="PR00724">
    <property type="entry name" value="CRBOXYPTASEC"/>
</dbReference>
<sequence length="612" mass="67409">MHYASIILAGFVGTAVCHFPPKPEGVKVLKSKFHENVTISYKQPGICETTPGVKSYAGYVHLPPGFLDDAIGEPQDYPINTFFWFFEARKNPSTAPLAIWLNGGPGGSSIMGLLEENGPCFVTPDSKSTVLNPWSWNNEVNMLYIDQPNQVGFSYDVPTNATFSPQDFGFLSEPADFSDGVPETNMTFMVGTVSSGKPNSTAHSTAQAAHALWHFAQTWFFEFPHYKPEDDRISLWTESYGGHYGPGFMRFFQERNERIDRGGSEEEGAHKLHLDVLGIVNGCVDFLVQGEDYFHYGFDNPYGIPIFNKSTYESLLHSWRHSGGLKDQFYACRAAIDGSFANVSTICNNVLGDFLGVIDGYVAEANAGSYDITHPLADPFPPPYLYGYLTEESVLGALGVPVNYTPLSIAVNEVFTFDTYDVFLGGFIESLGALLDGGVKVHMVYGDSDYACNWLGGETISLAIPHSSHSVFASAGYTPLMTSDLSSPCGFTRQHANLSFTRVFNAGHEVPSYQPEAAYEIFMRATRNVDIATGTRPVTEDLVTDGMKDVRGVKVPRGKEVEPRCYILKRQTCTDDVWERVLNGKAEVRDWFVVGDGEEEGEVGGGQEWGDL</sequence>
<dbReference type="Pfam" id="PF00450">
    <property type="entry name" value="Peptidase_S10"/>
    <property type="match status" value="1"/>
</dbReference>
<evidence type="ECO:0000256" key="4">
    <source>
        <dbReference type="ARBA" id="ARBA00022729"/>
    </source>
</evidence>
<evidence type="ECO:0000313" key="9">
    <source>
        <dbReference type="Proteomes" id="UP001239445"/>
    </source>
</evidence>
<dbReference type="PANTHER" id="PTHR11802:SF189">
    <property type="entry name" value="CARBOXYPEPTIDASE"/>
    <property type="match status" value="1"/>
</dbReference>
<dbReference type="GO" id="GO:0000324">
    <property type="term" value="C:fungal-type vacuole"/>
    <property type="evidence" value="ECO:0007669"/>
    <property type="project" value="TreeGrafter"/>
</dbReference>
<dbReference type="InterPro" id="IPR033124">
    <property type="entry name" value="Ser_caboxypep_his_AS"/>
</dbReference>
<dbReference type="Gene3D" id="3.40.50.1820">
    <property type="entry name" value="alpha/beta hydrolase"/>
    <property type="match status" value="1"/>
</dbReference>
<evidence type="ECO:0000256" key="1">
    <source>
        <dbReference type="ARBA" id="ARBA00009431"/>
    </source>
</evidence>
<evidence type="ECO:0000256" key="7">
    <source>
        <dbReference type="SAM" id="SignalP"/>
    </source>
</evidence>
<gene>
    <name evidence="8" type="ORF">QBC47DRAFT_378562</name>
</gene>
<evidence type="ECO:0000256" key="6">
    <source>
        <dbReference type="ARBA" id="ARBA00023180"/>
    </source>
</evidence>
<feature type="chain" id="PRO_5042475943" evidence="7">
    <location>
        <begin position="18"/>
        <end position="612"/>
    </location>
</feature>
<dbReference type="GO" id="GO:0006508">
    <property type="term" value="P:proteolysis"/>
    <property type="evidence" value="ECO:0007669"/>
    <property type="project" value="UniProtKB-KW"/>
</dbReference>
<reference evidence="8" key="1">
    <citation type="submission" date="2023-06" db="EMBL/GenBank/DDBJ databases">
        <title>Genome-scale phylogeny and comparative genomics of the fungal order Sordariales.</title>
        <authorList>
            <consortium name="Lawrence Berkeley National Laboratory"/>
            <person name="Hensen N."/>
            <person name="Bonometti L."/>
            <person name="Westerberg I."/>
            <person name="Brannstrom I.O."/>
            <person name="Guillou S."/>
            <person name="Cros-Aarteil S."/>
            <person name="Calhoun S."/>
            <person name="Haridas S."/>
            <person name="Kuo A."/>
            <person name="Mondo S."/>
            <person name="Pangilinan J."/>
            <person name="Riley R."/>
            <person name="Labutti K."/>
            <person name="Andreopoulos B."/>
            <person name="Lipzen A."/>
            <person name="Chen C."/>
            <person name="Yanf M."/>
            <person name="Daum C."/>
            <person name="Ng V."/>
            <person name="Clum A."/>
            <person name="Steindorff A."/>
            <person name="Ohm R."/>
            <person name="Martin F."/>
            <person name="Silar P."/>
            <person name="Natvig D."/>
            <person name="Lalanne C."/>
            <person name="Gautier V."/>
            <person name="Ament-Velasquez S.L."/>
            <person name="Kruys A."/>
            <person name="Hutchinson M.I."/>
            <person name="Powell A.J."/>
            <person name="Barry K."/>
            <person name="Miller A.N."/>
            <person name="Grigoriev I.V."/>
            <person name="Debuchy R."/>
            <person name="Gladieux P."/>
            <person name="Thoren M.H."/>
            <person name="Johannesson H."/>
        </authorList>
    </citation>
    <scope>NUCLEOTIDE SEQUENCE</scope>
    <source>
        <strain evidence="8">PSN4</strain>
    </source>
</reference>
<feature type="signal peptide" evidence="7">
    <location>
        <begin position="1"/>
        <end position="17"/>
    </location>
</feature>
<keyword evidence="4 7" id="KW-0732">Signal</keyword>
<dbReference type="PANTHER" id="PTHR11802">
    <property type="entry name" value="SERINE PROTEASE FAMILY S10 SERINE CARBOXYPEPTIDASE"/>
    <property type="match status" value="1"/>
</dbReference>